<sequence length="1164" mass="130048">MDPAKLKVAQLREELTKRGLDTKGNKAVLVDRLRKALENDTDNSNEISTEIENEDTGSQEDESESTKSLSPVKTPGRSSRSQASPKVTPTRGSPKVLLSPGSQKITTTTPTTPVKSSVVEGAMSPIPDEEKTVETEEAKAVDESTVISTPTTTADKTVDEKLTETETIEPTVSKDAQEPVESSTPSEQITSTEQINETEEKAVEPIVSEVTSETPVDTDKPIIKEQDKHEEEEKKEEQQQQVDEKEQEKEEENKQDQEENKDKKLEEELPVKVDEPCQNEPEEVKVSTTSEENIPEINENSNVDDDNNKQDVNDNDNGDGDEKMETNELNEENLNDEIINKNDNISQIKEDSTTDVKIEPDSSNIDVKLNNEDDNKLTDVKNENNKDEINDIEMKTDIKSDEQIKDEKDTDKDTKDYDRKDRKDRKRKRSSSSQDERQKSPQPSTLRSEDEPEIDNSRVLLSWYDSDLNLVIDKTKFLSATPMHNDGFSYVWAGARASYGFTSGKLYYEVKITHECNVSLQDEQDPHVLRAGWSLLNSSMQLGEDKYTYGYGGTGKISTNLEFKDYGPKFGLNDILTCFIDFTDNDKIVMSYKLNGKHLGDAFTILKSDVDNKPFYPHILTKNCGFVCNFGDEKSWTDDIPDDYIPVSQVDIKERFAGPQRPDKREDCQVLMLIGLPASGKTVWANKYAQENSDKLYNVLGTNNLIDKMRVSGLARKKAYNTRWDTLYTKCNKCLTTLLDVASHRRRNYILDQTNVYPSAQRRKMRHFYGFQRKAIVIVPTDEEFKSRTAKREADEGKDVPDNNILEMKANFEAPNVGESFDAVEWIELNEEEGKKLISKYNKEGKDAGYGQQQSSKRSRFDKTNDSHRDNRDVRSSRDSRDSRDHRDRRNAYSDRNRNSTWRGGNQIGMRHSNSGYGSSSGGWSDRRPSNSSYRGGGGGGGYGSSSSGYRGRGGSSNTPYRNNDRRGPSSDRRTSGNDRRVSSSRQGGWGPMNSNYNNSNSSNWGNSSHGSGWSGNSSSSSSSSTTQQSNWSSGQSGNWSGSTNSNSGGQGGNWGGSWKGYGSNSNYNQSSYGSGQQQQQTYGNGGNWGSWNNPSQQQYYGQYWGQSQGQTSTSGQTTTGSSSTPAASSGTTTSSYNNYPANWGSYSGSYNYSTDSTNPSTQK</sequence>
<feature type="compositionally biased region" description="Basic and acidic residues" evidence="5">
    <location>
        <begin position="859"/>
        <end position="898"/>
    </location>
</feature>
<feature type="domain" description="SAP" evidence="7">
    <location>
        <begin position="3"/>
        <end position="37"/>
    </location>
</feature>
<feature type="domain" description="B30.2/SPRY" evidence="6">
    <location>
        <begin position="427"/>
        <end position="635"/>
    </location>
</feature>
<keyword evidence="4" id="KW-0539">Nucleus</keyword>
<evidence type="ECO:0000256" key="1">
    <source>
        <dbReference type="ARBA" id="ARBA00004123"/>
    </source>
</evidence>
<dbReference type="OrthoDB" id="445357at2759"/>
<feature type="compositionally biased region" description="Polar residues" evidence="5">
    <location>
        <begin position="66"/>
        <end position="91"/>
    </location>
</feature>
<keyword evidence="3" id="KW-0597">Phosphoprotein</keyword>
<dbReference type="Gene3D" id="2.60.120.920">
    <property type="match status" value="1"/>
</dbReference>
<dbReference type="GO" id="GO:0000380">
    <property type="term" value="P:alternative mRNA splicing, via spliceosome"/>
    <property type="evidence" value="ECO:0007669"/>
    <property type="project" value="TreeGrafter"/>
</dbReference>
<dbReference type="InterPro" id="IPR043136">
    <property type="entry name" value="B30.2/SPRY_sf"/>
</dbReference>
<evidence type="ECO:0000259" key="6">
    <source>
        <dbReference type="PROSITE" id="PS50188"/>
    </source>
</evidence>
<evidence type="ECO:0000256" key="4">
    <source>
        <dbReference type="ARBA" id="ARBA00023242"/>
    </source>
</evidence>
<protein>
    <submittedName>
        <fullName evidence="8">Uncharacterized protein</fullName>
    </submittedName>
</protein>
<dbReference type="Proteomes" id="UP000639338">
    <property type="component" value="Unassembled WGS sequence"/>
</dbReference>
<name>A0A835CRB7_APHGI</name>
<dbReference type="InterPro" id="IPR027417">
    <property type="entry name" value="P-loop_NTPase"/>
</dbReference>
<feature type="compositionally biased region" description="Low complexity" evidence="5">
    <location>
        <begin position="1090"/>
        <end position="1137"/>
    </location>
</feature>
<feature type="compositionally biased region" description="Low complexity" evidence="5">
    <location>
        <begin position="994"/>
        <end position="1048"/>
    </location>
</feature>
<accession>A0A835CRB7</accession>
<feature type="region of interest" description="Disordered" evidence="5">
    <location>
        <begin position="36"/>
        <end position="453"/>
    </location>
</feature>
<feature type="compositionally biased region" description="Low complexity" evidence="5">
    <location>
        <begin position="290"/>
        <end position="301"/>
    </location>
</feature>
<dbReference type="SMART" id="SM00449">
    <property type="entry name" value="SPRY"/>
    <property type="match status" value="1"/>
</dbReference>
<dbReference type="InterPro" id="IPR035778">
    <property type="entry name" value="SPRY_hnRNP_U"/>
</dbReference>
<dbReference type="AlphaFoldDB" id="A0A835CRB7"/>
<comment type="subcellular location">
    <subcellularLocation>
        <location evidence="1">Nucleus</location>
    </subcellularLocation>
</comment>
<evidence type="ECO:0000256" key="3">
    <source>
        <dbReference type="ARBA" id="ARBA00022553"/>
    </source>
</evidence>
<dbReference type="SUPFAM" id="SSF52540">
    <property type="entry name" value="P-loop containing nucleoside triphosphate hydrolases"/>
    <property type="match status" value="1"/>
</dbReference>
<evidence type="ECO:0000313" key="8">
    <source>
        <dbReference type="EMBL" id="KAF7990035.1"/>
    </source>
</evidence>
<dbReference type="InterPro" id="IPR003877">
    <property type="entry name" value="SPRY_dom"/>
</dbReference>
<dbReference type="PANTHER" id="PTHR12381">
    <property type="entry name" value="HETEROGENEOUS NUCLEAR RIBONUCLEOPROTEIN U FAMILY MEMBER"/>
    <property type="match status" value="1"/>
</dbReference>
<feature type="compositionally biased region" description="Polar residues" evidence="5">
    <location>
        <begin position="145"/>
        <end position="155"/>
    </location>
</feature>
<feature type="compositionally biased region" description="Basic and acidic residues" evidence="5">
    <location>
        <begin position="128"/>
        <end position="142"/>
    </location>
</feature>
<feature type="compositionally biased region" description="Basic and acidic residues" evidence="5">
    <location>
        <begin position="348"/>
        <end position="360"/>
    </location>
</feature>
<feature type="compositionally biased region" description="Low complexity" evidence="5">
    <location>
        <begin position="913"/>
        <end position="924"/>
    </location>
</feature>
<comment type="caution">
    <text evidence="8">The sequence shown here is derived from an EMBL/GenBank/DDBJ whole genome shotgun (WGS) entry which is preliminary data.</text>
</comment>
<feature type="region of interest" description="Disordered" evidence="5">
    <location>
        <begin position="844"/>
        <end position="1139"/>
    </location>
</feature>
<feature type="compositionally biased region" description="Gly residues" evidence="5">
    <location>
        <begin position="1049"/>
        <end position="1060"/>
    </location>
</feature>
<dbReference type="GO" id="GO:0003723">
    <property type="term" value="F:RNA binding"/>
    <property type="evidence" value="ECO:0007669"/>
    <property type="project" value="TreeGrafter"/>
</dbReference>
<dbReference type="Gene3D" id="1.10.720.30">
    <property type="entry name" value="SAP domain"/>
    <property type="match status" value="1"/>
</dbReference>
<dbReference type="PROSITE" id="PS50188">
    <property type="entry name" value="B302_SPRY"/>
    <property type="match status" value="1"/>
</dbReference>
<dbReference type="InterPro" id="IPR001870">
    <property type="entry name" value="B30.2/SPRY"/>
</dbReference>
<feature type="compositionally biased region" description="Polar residues" evidence="5">
    <location>
        <begin position="180"/>
        <end position="195"/>
    </location>
</feature>
<dbReference type="GO" id="GO:0005634">
    <property type="term" value="C:nucleus"/>
    <property type="evidence" value="ECO:0007669"/>
    <property type="project" value="UniProtKB-SubCell"/>
</dbReference>
<dbReference type="InterPro" id="IPR013320">
    <property type="entry name" value="ConA-like_dom_sf"/>
</dbReference>
<dbReference type="EMBL" id="JACMRX010000005">
    <property type="protein sequence ID" value="KAF7990035.1"/>
    <property type="molecule type" value="Genomic_DNA"/>
</dbReference>
<dbReference type="SUPFAM" id="SSF68906">
    <property type="entry name" value="SAP domain"/>
    <property type="match status" value="1"/>
</dbReference>
<dbReference type="SUPFAM" id="SSF49899">
    <property type="entry name" value="Concanavalin A-like lectins/glucanases"/>
    <property type="match status" value="1"/>
</dbReference>
<feature type="compositionally biased region" description="Basic and acidic residues" evidence="5">
    <location>
        <begin position="369"/>
        <end position="421"/>
    </location>
</feature>
<dbReference type="PANTHER" id="PTHR12381:SF56">
    <property type="entry name" value="B30.2_SPRY DOMAIN-CONTAINING PROTEIN-RELATED"/>
    <property type="match status" value="1"/>
</dbReference>
<organism evidence="8 9">
    <name type="scientific">Aphidius gifuensis</name>
    <name type="common">Parasitoid wasp</name>
    <dbReference type="NCBI Taxonomy" id="684658"/>
    <lineage>
        <taxon>Eukaryota</taxon>
        <taxon>Metazoa</taxon>
        <taxon>Ecdysozoa</taxon>
        <taxon>Arthropoda</taxon>
        <taxon>Hexapoda</taxon>
        <taxon>Insecta</taxon>
        <taxon>Pterygota</taxon>
        <taxon>Neoptera</taxon>
        <taxon>Endopterygota</taxon>
        <taxon>Hymenoptera</taxon>
        <taxon>Apocrita</taxon>
        <taxon>Ichneumonoidea</taxon>
        <taxon>Braconidae</taxon>
        <taxon>Aphidiinae</taxon>
        <taxon>Aphidius</taxon>
    </lineage>
</organism>
<evidence type="ECO:0000256" key="5">
    <source>
        <dbReference type="SAM" id="MobiDB-lite"/>
    </source>
</evidence>
<reference evidence="8 9" key="1">
    <citation type="submission" date="2020-08" db="EMBL/GenBank/DDBJ databases">
        <title>Aphidius gifuensis genome sequencing and assembly.</title>
        <authorList>
            <person name="Du Z."/>
        </authorList>
    </citation>
    <scope>NUCLEOTIDE SEQUENCE [LARGE SCALE GENOMIC DNA]</scope>
    <source>
        <strain evidence="8">YNYX2018</strain>
        <tissue evidence="8">Adults</tissue>
    </source>
</reference>
<dbReference type="CDD" id="cd12884">
    <property type="entry name" value="SPRY_hnRNP"/>
    <property type="match status" value="1"/>
</dbReference>
<feature type="compositionally biased region" description="Gly residues" evidence="5">
    <location>
        <begin position="935"/>
        <end position="944"/>
    </location>
</feature>
<dbReference type="Pfam" id="PF02037">
    <property type="entry name" value="SAP"/>
    <property type="match status" value="1"/>
</dbReference>
<dbReference type="InterPro" id="IPR036361">
    <property type="entry name" value="SAP_dom_sf"/>
</dbReference>
<feature type="compositionally biased region" description="Low complexity" evidence="5">
    <location>
        <begin position="1061"/>
        <end position="1083"/>
    </location>
</feature>
<feature type="compositionally biased region" description="Basic and acidic residues" evidence="5">
    <location>
        <begin position="963"/>
        <end position="982"/>
    </location>
</feature>
<proteinExistence type="predicted"/>
<evidence type="ECO:0000313" key="9">
    <source>
        <dbReference type="Proteomes" id="UP000639338"/>
    </source>
</evidence>
<dbReference type="Pfam" id="PF13671">
    <property type="entry name" value="AAA_33"/>
    <property type="match status" value="1"/>
</dbReference>
<evidence type="ECO:0000259" key="7">
    <source>
        <dbReference type="PROSITE" id="PS50800"/>
    </source>
</evidence>
<gene>
    <name evidence="8" type="ORF">HCN44_008709</name>
</gene>
<dbReference type="Gene3D" id="3.40.50.300">
    <property type="entry name" value="P-loop containing nucleotide triphosphate hydrolases"/>
    <property type="match status" value="1"/>
</dbReference>
<dbReference type="SMART" id="SM00513">
    <property type="entry name" value="SAP"/>
    <property type="match status" value="1"/>
</dbReference>
<feature type="compositionally biased region" description="Acidic residues" evidence="5">
    <location>
        <begin position="39"/>
        <end position="63"/>
    </location>
</feature>
<feature type="compositionally biased region" description="Basic and acidic residues" evidence="5">
    <location>
        <begin position="217"/>
        <end position="275"/>
    </location>
</feature>
<dbReference type="InterPro" id="IPR003034">
    <property type="entry name" value="SAP_dom"/>
</dbReference>
<evidence type="ECO:0000256" key="2">
    <source>
        <dbReference type="ARBA" id="ARBA00022481"/>
    </source>
</evidence>
<keyword evidence="9" id="KW-1185">Reference proteome</keyword>
<keyword evidence="2" id="KW-0488">Methylation</keyword>
<dbReference type="PROSITE" id="PS50800">
    <property type="entry name" value="SAP"/>
    <property type="match status" value="1"/>
</dbReference>